<dbReference type="PANTHER" id="PTHR34818">
    <property type="entry name" value="PROTEIN BLI-3"/>
    <property type="match status" value="1"/>
</dbReference>
<dbReference type="InterPro" id="IPR012349">
    <property type="entry name" value="Split_barrel_FMN-bd"/>
</dbReference>
<dbReference type="InterPro" id="IPR038725">
    <property type="entry name" value="YdaG_split_barrel_FMN-bd"/>
</dbReference>
<organism evidence="3 4">
    <name type="scientific">Pseudooceanicola antarcticus</name>
    <dbReference type="NCBI Taxonomy" id="1247613"/>
    <lineage>
        <taxon>Bacteria</taxon>
        <taxon>Pseudomonadati</taxon>
        <taxon>Pseudomonadota</taxon>
        <taxon>Alphaproteobacteria</taxon>
        <taxon>Rhodobacterales</taxon>
        <taxon>Paracoccaceae</taxon>
        <taxon>Pseudooceanicola</taxon>
    </lineage>
</organism>
<evidence type="ECO:0000313" key="3">
    <source>
        <dbReference type="EMBL" id="SNY50591.1"/>
    </source>
</evidence>
<sequence>MKDHDTKTAQRLFDRLGDVTAGMLMTGPDTHIPMSHYADADEGVLWFISAEGTAAHQAAVEKRDSHFLVADQGAKLYADISGQLQAVTDPAKLDDLWSRVAGAWFEEGREDSSVRLLRFVPAKAEVWLTEGGAKFLYEIARANVTGHTPDVGEHEVITF</sequence>
<accession>A0A285IUH6</accession>
<dbReference type="Pfam" id="PF16242">
    <property type="entry name" value="Pyrid_ox_like"/>
    <property type="match status" value="1"/>
</dbReference>
<name>A0A285IUH6_9RHOB</name>
<evidence type="ECO:0000259" key="1">
    <source>
        <dbReference type="Pfam" id="PF16242"/>
    </source>
</evidence>
<dbReference type="AlphaFoldDB" id="A0A285IUH6"/>
<gene>
    <name evidence="2" type="ORF">CVM39_01795</name>
    <name evidence="3" type="ORF">SAMN06297129_1893</name>
</gene>
<dbReference type="Proteomes" id="UP000231655">
    <property type="component" value="Unassembled WGS sequence"/>
</dbReference>
<protein>
    <submittedName>
        <fullName evidence="2 3">General stress protein</fullName>
    </submittedName>
</protein>
<keyword evidence="5" id="KW-1185">Reference proteome</keyword>
<evidence type="ECO:0000313" key="4">
    <source>
        <dbReference type="Proteomes" id="UP000231655"/>
    </source>
</evidence>
<dbReference type="Gene3D" id="2.30.110.10">
    <property type="entry name" value="Electron Transport, Fmn-binding Protein, Chain A"/>
    <property type="match status" value="1"/>
</dbReference>
<dbReference type="EMBL" id="OBEA01000003">
    <property type="protein sequence ID" value="SNY50591.1"/>
    <property type="molecule type" value="Genomic_DNA"/>
</dbReference>
<dbReference type="RefSeq" id="WP_097145637.1">
    <property type="nucleotide sequence ID" value="NZ_OBEA01000003.1"/>
</dbReference>
<evidence type="ECO:0000313" key="5">
    <source>
        <dbReference type="Proteomes" id="UP000231702"/>
    </source>
</evidence>
<dbReference type="SUPFAM" id="SSF50475">
    <property type="entry name" value="FMN-binding split barrel"/>
    <property type="match status" value="1"/>
</dbReference>
<dbReference type="PANTHER" id="PTHR34818:SF1">
    <property type="entry name" value="PROTEIN BLI-3"/>
    <property type="match status" value="1"/>
</dbReference>
<reference evidence="2 5" key="2">
    <citation type="journal article" date="2018" name="Int. J. Syst. Evol. Microbiol.">
        <title>Pseudooceanicola lipolyticus sp. nov., a marine alphaproteobacterium, reclassification of Oceanicola flagellatus as Pseudooceanicola flagellatus comb. nov. and emended description of the genus Pseudooceanicola.</title>
        <authorList>
            <person name="Huang M.-M."/>
            <person name="Guo L.-L."/>
            <person name="Wu Y.-H."/>
            <person name="Lai Q.-L."/>
            <person name="Shao Z.-Z."/>
            <person name="Wang C.-S."/>
            <person name="Wu M."/>
            <person name="Xu X.-W."/>
        </authorList>
    </citation>
    <scope>NUCLEOTIDE SEQUENCE [LARGE SCALE GENOMIC DNA]</scope>
    <source>
        <strain evidence="2 5">Ar-45</strain>
    </source>
</reference>
<dbReference type="Proteomes" id="UP000231702">
    <property type="component" value="Unassembled WGS sequence"/>
</dbReference>
<dbReference type="OrthoDB" id="1432662at2"/>
<reference evidence="3 4" key="1">
    <citation type="submission" date="2017-09" db="EMBL/GenBank/DDBJ databases">
        <authorList>
            <person name="Ehlers B."/>
            <person name="Leendertz F.H."/>
        </authorList>
    </citation>
    <scope>NUCLEOTIDE SEQUENCE [LARGE SCALE GENOMIC DNA]</scope>
    <source>
        <strain evidence="3 4">CGMCC 1.12662</strain>
    </source>
</reference>
<proteinExistence type="predicted"/>
<dbReference type="InterPro" id="IPR052917">
    <property type="entry name" value="Stress-Dev_Protein"/>
</dbReference>
<dbReference type="EMBL" id="PGTD01000007">
    <property type="protein sequence ID" value="PJE31861.1"/>
    <property type="molecule type" value="Genomic_DNA"/>
</dbReference>
<feature type="domain" description="General stress protein FMN-binding split barrel" evidence="1">
    <location>
        <begin position="9"/>
        <end position="150"/>
    </location>
</feature>
<evidence type="ECO:0000313" key="2">
    <source>
        <dbReference type="EMBL" id="PJE31861.1"/>
    </source>
</evidence>